<dbReference type="Pfam" id="PF00096">
    <property type="entry name" value="zf-C2H2"/>
    <property type="match status" value="2"/>
</dbReference>
<dbReference type="EnsemblMetazoa" id="XM_014392979.2">
    <property type="protein sequence ID" value="XP_014248465.1"/>
    <property type="gene ID" value="LOC106666089"/>
</dbReference>
<reference evidence="11" key="1">
    <citation type="submission" date="2022-01" db="UniProtKB">
        <authorList>
            <consortium name="EnsemblMetazoa"/>
        </authorList>
    </citation>
    <scope>IDENTIFICATION</scope>
</reference>
<keyword evidence="6" id="KW-0238">DNA-binding</keyword>
<dbReference type="KEGG" id="clec:106666089"/>
<feature type="domain" description="C2H2-type" evidence="10">
    <location>
        <begin position="450"/>
        <end position="477"/>
    </location>
</feature>
<evidence type="ECO:0000313" key="12">
    <source>
        <dbReference type="Proteomes" id="UP000494040"/>
    </source>
</evidence>
<feature type="domain" description="C2H2-type" evidence="10">
    <location>
        <begin position="478"/>
        <end position="505"/>
    </location>
</feature>
<evidence type="ECO:0000259" key="10">
    <source>
        <dbReference type="PROSITE" id="PS50157"/>
    </source>
</evidence>
<proteinExistence type="predicted"/>
<dbReference type="OrthoDB" id="10072647at2759"/>
<dbReference type="AlphaFoldDB" id="A0A8I6RLH9"/>
<evidence type="ECO:0000256" key="5">
    <source>
        <dbReference type="ARBA" id="ARBA00022833"/>
    </source>
</evidence>
<dbReference type="OMA" id="TEVCSEC"/>
<comment type="subcellular location">
    <subcellularLocation>
        <location evidence="1">Nucleus</location>
    </subcellularLocation>
</comment>
<keyword evidence="3" id="KW-0677">Repeat</keyword>
<feature type="region of interest" description="Disordered" evidence="9">
    <location>
        <begin position="166"/>
        <end position="189"/>
    </location>
</feature>
<dbReference type="InterPro" id="IPR036236">
    <property type="entry name" value="Znf_C2H2_sf"/>
</dbReference>
<dbReference type="PROSITE" id="PS50157">
    <property type="entry name" value="ZINC_FINGER_C2H2_2"/>
    <property type="match status" value="4"/>
</dbReference>
<feature type="compositionally biased region" description="Basic and acidic residues" evidence="9">
    <location>
        <begin position="242"/>
        <end position="266"/>
    </location>
</feature>
<dbReference type="FunFam" id="3.30.160.60:FF:000100">
    <property type="entry name" value="Zinc finger 45-like"/>
    <property type="match status" value="1"/>
</dbReference>
<keyword evidence="12" id="KW-1185">Reference proteome</keyword>
<gene>
    <name evidence="11" type="primary">106666089</name>
</gene>
<evidence type="ECO:0000313" key="11">
    <source>
        <dbReference type="EnsemblMetazoa" id="XP_014248465.1"/>
    </source>
</evidence>
<dbReference type="GO" id="GO:0010468">
    <property type="term" value="P:regulation of gene expression"/>
    <property type="evidence" value="ECO:0007669"/>
    <property type="project" value="TreeGrafter"/>
</dbReference>
<evidence type="ECO:0000256" key="2">
    <source>
        <dbReference type="ARBA" id="ARBA00022723"/>
    </source>
</evidence>
<keyword evidence="4 8" id="KW-0863">Zinc-finger</keyword>
<evidence type="ECO:0000256" key="7">
    <source>
        <dbReference type="ARBA" id="ARBA00023242"/>
    </source>
</evidence>
<dbReference type="InterPro" id="IPR013087">
    <property type="entry name" value="Znf_C2H2_type"/>
</dbReference>
<dbReference type="InterPro" id="IPR050331">
    <property type="entry name" value="Zinc_finger"/>
</dbReference>
<dbReference type="Proteomes" id="UP000494040">
    <property type="component" value="Unassembled WGS sequence"/>
</dbReference>
<feature type="compositionally biased region" description="Low complexity" evidence="9">
    <location>
        <begin position="268"/>
        <end position="278"/>
    </location>
</feature>
<accession>A0A8I6RLH9</accession>
<feature type="compositionally biased region" description="Low complexity" evidence="9">
    <location>
        <begin position="171"/>
        <end position="182"/>
    </location>
</feature>
<protein>
    <recommendedName>
        <fullName evidence="10">C2H2-type domain-containing protein</fullName>
    </recommendedName>
</protein>
<name>A0A8I6RLH9_CIMLE</name>
<evidence type="ECO:0000256" key="8">
    <source>
        <dbReference type="PROSITE-ProRule" id="PRU00042"/>
    </source>
</evidence>
<dbReference type="FunFam" id="3.30.160.60:FF:000065">
    <property type="entry name" value="B-cell CLL/lymphoma 6, member B"/>
    <property type="match status" value="1"/>
</dbReference>
<feature type="region of interest" description="Disordered" evidence="9">
    <location>
        <begin position="325"/>
        <end position="381"/>
    </location>
</feature>
<sequence>MNFTPFGTTFSGALPTTGGAVAQFTTAKFAHQVGSGGGQVVGLLSSDDAGVTYLRPVDANGFTLNLAQQSTGNNSDNNPQIITLPISVPGAKPGDLPQQQTLQIQVVNPGGGAGGAGGEKYTAVPISIQPFQQGGATVLTVAYSNAHQDQGDAIQLQLQTADGEHVNQQTNNNNNSSSGNSGEATSQTTIHSDEIHVDETGWDAQVLPDVKPMTGEEGQEGGNQAFPVALVTHLPPDLILRTEETITGDKEENSDKDKNNEKRENETGEATTFTTTGTSVASQWQSLAVPTTAMADYLSRLPSTGLPLSLHHFLKFSAETIKRESAIESSPLNPDGEQGTEEGVDEPQVPIAELTDDSKGGKKKKKYKKKPPKPRRPRPGQVHIAVALDGTTLFCCPECNMAYPDKEILEQHLVAHKIERRFICDICGAGLKRKEHLERHKLGHNPERPYICSVCCKGFKRKEHLNLHFVIHSGEKSEVCPECGKGFHRKDHLRKHARSHLAKRVKEEPVTHTLVEEGVISDSGTLQASAATENNETQSIILHQQATQSQH</sequence>
<dbReference type="PANTHER" id="PTHR16515">
    <property type="entry name" value="PR DOMAIN ZINC FINGER PROTEIN"/>
    <property type="match status" value="1"/>
</dbReference>
<feature type="domain" description="C2H2-type" evidence="10">
    <location>
        <begin position="394"/>
        <end position="421"/>
    </location>
</feature>
<dbReference type="GO" id="GO:0005634">
    <property type="term" value="C:nucleus"/>
    <property type="evidence" value="ECO:0007669"/>
    <property type="project" value="UniProtKB-SubCell"/>
</dbReference>
<evidence type="ECO:0000256" key="9">
    <source>
        <dbReference type="SAM" id="MobiDB-lite"/>
    </source>
</evidence>
<feature type="domain" description="C2H2-type" evidence="10">
    <location>
        <begin position="422"/>
        <end position="449"/>
    </location>
</feature>
<evidence type="ECO:0000256" key="6">
    <source>
        <dbReference type="ARBA" id="ARBA00023125"/>
    </source>
</evidence>
<evidence type="ECO:0000256" key="1">
    <source>
        <dbReference type="ARBA" id="ARBA00004123"/>
    </source>
</evidence>
<dbReference type="PANTHER" id="PTHR16515:SF49">
    <property type="entry name" value="GASTRULA ZINC FINGER PROTEIN XLCGF49.1-LIKE-RELATED"/>
    <property type="match status" value="1"/>
</dbReference>
<evidence type="ECO:0000256" key="3">
    <source>
        <dbReference type="ARBA" id="ARBA00022737"/>
    </source>
</evidence>
<feature type="region of interest" description="Disordered" evidence="9">
    <location>
        <begin position="242"/>
        <end position="280"/>
    </location>
</feature>
<dbReference type="GO" id="GO:0008270">
    <property type="term" value="F:zinc ion binding"/>
    <property type="evidence" value="ECO:0007669"/>
    <property type="project" value="UniProtKB-KW"/>
</dbReference>
<dbReference type="SUPFAM" id="SSF57667">
    <property type="entry name" value="beta-beta-alpha zinc fingers"/>
    <property type="match status" value="2"/>
</dbReference>
<organism evidence="11 12">
    <name type="scientific">Cimex lectularius</name>
    <name type="common">Bed bug</name>
    <name type="synonym">Acanthia lectularia</name>
    <dbReference type="NCBI Taxonomy" id="79782"/>
    <lineage>
        <taxon>Eukaryota</taxon>
        <taxon>Metazoa</taxon>
        <taxon>Ecdysozoa</taxon>
        <taxon>Arthropoda</taxon>
        <taxon>Hexapoda</taxon>
        <taxon>Insecta</taxon>
        <taxon>Pterygota</taxon>
        <taxon>Neoptera</taxon>
        <taxon>Paraneoptera</taxon>
        <taxon>Hemiptera</taxon>
        <taxon>Heteroptera</taxon>
        <taxon>Panheteroptera</taxon>
        <taxon>Cimicomorpha</taxon>
        <taxon>Cimicidae</taxon>
        <taxon>Cimex</taxon>
    </lineage>
</organism>
<keyword evidence="2" id="KW-0479">Metal-binding</keyword>
<dbReference type="PROSITE" id="PS00028">
    <property type="entry name" value="ZINC_FINGER_C2H2_1"/>
    <property type="match status" value="4"/>
</dbReference>
<feature type="compositionally biased region" description="Basic residues" evidence="9">
    <location>
        <begin position="361"/>
        <end position="378"/>
    </location>
</feature>
<dbReference type="GO" id="GO:0003677">
    <property type="term" value="F:DNA binding"/>
    <property type="evidence" value="ECO:0007669"/>
    <property type="project" value="UniProtKB-KW"/>
</dbReference>
<keyword evidence="7" id="KW-0539">Nucleus</keyword>
<dbReference type="SMART" id="SM00355">
    <property type="entry name" value="ZnF_C2H2"/>
    <property type="match status" value="4"/>
</dbReference>
<dbReference type="Gene3D" id="3.30.160.60">
    <property type="entry name" value="Classic Zinc Finger"/>
    <property type="match status" value="3"/>
</dbReference>
<evidence type="ECO:0000256" key="4">
    <source>
        <dbReference type="ARBA" id="ARBA00022771"/>
    </source>
</evidence>
<keyword evidence="5" id="KW-0862">Zinc</keyword>